<name>A0A1G4IHX8_TRYEQ</name>
<dbReference type="RefSeq" id="XP_067082639.1">
    <property type="nucleotide sequence ID" value="XM_067226538.1"/>
</dbReference>
<proteinExistence type="predicted"/>
<gene>
    <name evidence="1" type="ORF">TEOVI_000366100</name>
</gene>
<dbReference type="EMBL" id="CZPT02001780">
    <property type="protein sequence ID" value="SCU72079.1"/>
    <property type="molecule type" value="Genomic_DNA"/>
</dbReference>
<keyword evidence="2" id="KW-1185">Reference proteome</keyword>
<accession>A0A1G4IHX8</accession>
<dbReference type="Gene3D" id="1.10.20.10">
    <property type="entry name" value="Histone, subunit A"/>
    <property type="match status" value="1"/>
</dbReference>
<dbReference type="GeneID" id="92377601"/>
<dbReference type="InterPro" id="IPR009072">
    <property type="entry name" value="Histone-fold"/>
</dbReference>
<dbReference type="VEuPathDB" id="TriTrypDB:TEOVI_000366100"/>
<organism evidence="1 2">
    <name type="scientific">Trypanosoma equiperdum</name>
    <dbReference type="NCBI Taxonomy" id="5694"/>
    <lineage>
        <taxon>Eukaryota</taxon>
        <taxon>Discoba</taxon>
        <taxon>Euglenozoa</taxon>
        <taxon>Kinetoplastea</taxon>
        <taxon>Metakinetoplastina</taxon>
        <taxon>Trypanosomatida</taxon>
        <taxon>Trypanosomatidae</taxon>
        <taxon>Trypanosoma</taxon>
    </lineage>
</organism>
<evidence type="ECO:0000313" key="1">
    <source>
        <dbReference type="EMBL" id="SCU72079.1"/>
    </source>
</evidence>
<protein>
    <submittedName>
        <fullName evidence="1">Histone-like transcription factor (CBF/NF-Y) and archaeal histone, putative</fullName>
    </submittedName>
</protein>
<dbReference type="SUPFAM" id="SSF47113">
    <property type="entry name" value="Histone-fold"/>
    <property type="match status" value="1"/>
</dbReference>
<dbReference type="GO" id="GO:0046982">
    <property type="term" value="F:protein heterodimerization activity"/>
    <property type="evidence" value="ECO:0007669"/>
    <property type="project" value="InterPro"/>
</dbReference>
<evidence type="ECO:0000313" key="2">
    <source>
        <dbReference type="Proteomes" id="UP000195570"/>
    </source>
</evidence>
<comment type="caution">
    <text evidence="1">The sequence shown here is derived from an EMBL/GenBank/DDBJ whole genome shotgun (WGS) entry which is preliminary data.</text>
</comment>
<reference evidence="1" key="1">
    <citation type="submission" date="2016-09" db="EMBL/GenBank/DDBJ databases">
        <authorList>
            <person name="Hebert L."/>
            <person name="Moumen B."/>
        </authorList>
    </citation>
    <scope>NUCLEOTIDE SEQUENCE [LARGE SCALE GENOMIC DNA]</scope>
    <source>
        <strain evidence="1">OVI</strain>
    </source>
</reference>
<sequence>MKGQGRMDLAGDLVKASDTQGTIADIDAAPLPSPTAQNSAVKARSLAAGQVDRIVAAAVPAGMHVARDARIAMQKAATISLLYLSCLADDEHSRESRRRVTLSANDIKTALKAGGMGHLVPLLPTGQVKRGR</sequence>
<dbReference type="CDD" id="cd22928">
    <property type="entry name" value="HFD_POLE3_DPB4"/>
    <property type="match status" value="1"/>
</dbReference>
<dbReference type="AlphaFoldDB" id="A0A1G4IHX8"/>
<dbReference type="Proteomes" id="UP000195570">
    <property type="component" value="Unassembled WGS sequence"/>
</dbReference>